<evidence type="ECO:0000256" key="3">
    <source>
        <dbReference type="ARBA" id="ARBA00022723"/>
    </source>
</evidence>
<evidence type="ECO:0000256" key="7">
    <source>
        <dbReference type="ARBA" id="ARBA00023145"/>
    </source>
</evidence>
<comment type="cofactor">
    <cofactor evidence="9 10">
        <name>Zn(2+)</name>
        <dbReference type="ChEBI" id="CHEBI:29105"/>
    </cofactor>
    <text evidence="9 10">Binds 1 zinc ion per subunit.</text>
</comment>
<evidence type="ECO:0000256" key="6">
    <source>
        <dbReference type="ARBA" id="ARBA00023049"/>
    </source>
</evidence>
<dbReference type="GO" id="GO:0004222">
    <property type="term" value="F:metalloendopeptidase activity"/>
    <property type="evidence" value="ECO:0007669"/>
    <property type="project" value="UniProtKB-UniRule"/>
</dbReference>
<evidence type="ECO:0000313" key="14">
    <source>
        <dbReference type="Proteomes" id="UP000678499"/>
    </source>
</evidence>
<comment type="caution">
    <text evidence="8">Lacks conserved residue(s) required for the propagation of feature annotation.</text>
</comment>
<evidence type="ECO:0000256" key="1">
    <source>
        <dbReference type="ARBA" id="ARBA00002657"/>
    </source>
</evidence>
<gene>
    <name evidence="13" type="ORF">NMOB1V02_LOCUS8302</name>
</gene>
<evidence type="ECO:0000256" key="8">
    <source>
        <dbReference type="PROSITE-ProRule" id="PRU01005"/>
    </source>
</evidence>
<dbReference type="PRINTS" id="PR00480">
    <property type="entry name" value="ASTACIN"/>
</dbReference>
<feature type="disulfide bond" evidence="8">
    <location>
        <begin position="363"/>
        <end position="376"/>
    </location>
</feature>
<dbReference type="CDD" id="cd04280">
    <property type="entry name" value="ZnMc_astacin_like"/>
    <property type="match status" value="1"/>
</dbReference>
<dbReference type="GO" id="GO:0006508">
    <property type="term" value="P:proteolysis"/>
    <property type="evidence" value="ECO:0007669"/>
    <property type="project" value="UniProtKB-KW"/>
</dbReference>
<dbReference type="InterPro" id="IPR034035">
    <property type="entry name" value="Astacin-like_dom"/>
</dbReference>
<evidence type="ECO:0000256" key="5">
    <source>
        <dbReference type="ARBA" id="ARBA00022833"/>
    </source>
</evidence>
<keyword evidence="4 9" id="KW-0378">Hydrolase</keyword>
<keyword evidence="14" id="KW-1185">Reference proteome</keyword>
<feature type="binding site" evidence="9">
    <location>
        <position position="238"/>
    </location>
    <ligand>
        <name>Zn(2+)</name>
        <dbReference type="ChEBI" id="CHEBI:29105"/>
        <note>catalytic</note>
    </ligand>
</feature>
<keyword evidence="6 9" id="KW-0482">Metalloprotease</keyword>
<dbReference type="Gene3D" id="3.40.390.10">
    <property type="entry name" value="Collagenase (Catalytic Domain)"/>
    <property type="match status" value="1"/>
</dbReference>
<dbReference type="Proteomes" id="UP000678499">
    <property type="component" value="Unassembled WGS sequence"/>
</dbReference>
<feature type="domain" description="Peptidase M12A" evidence="12">
    <location>
        <begin position="144"/>
        <end position="340"/>
    </location>
</feature>
<dbReference type="SMART" id="SM00235">
    <property type="entry name" value="ZnMc"/>
    <property type="match status" value="1"/>
</dbReference>
<dbReference type="InterPro" id="IPR006026">
    <property type="entry name" value="Peptidase_Metallo"/>
</dbReference>
<dbReference type="AlphaFoldDB" id="A0A7R9BU95"/>
<keyword evidence="8" id="KW-1015">Disulfide bond</keyword>
<keyword evidence="7" id="KW-0865">Zymogen</keyword>
<dbReference type="PROSITE" id="PS51864">
    <property type="entry name" value="ASTACIN"/>
    <property type="match status" value="1"/>
</dbReference>
<reference evidence="13" key="1">
    <citation type="submission" date="2020-11" db="EMBL/GenBank/DDBJ databases">
        <authorList>
            <person name="Tran Van P."/>
        </authorList>
    </citation>
    <scope>NUCLEOTIDE SEQUENCE</scope>
</reference>
<feature type="binding site" evidence="9">
    <location>
        <position position="234"/>
    </location>
    <ligand>
        <name>Zn(2+)</name>
        <dbReference type="ChEBI" id="CHEBI:29105"/>
        <note>catalytic</note>
    </ligand>
</feature>
<dbReference type="SUPFAM" id="SSF55486">
    <property type="entry name" value="Metalloproteases ('zincins'), catalytic domain"/>
    <property type="match status" value="1"/>
</dbReference>
<keyword evidence="5 9" id="KW-0862">Zinc</keyword>
<sequence>MYNFKCLSTRFGVLLLTTMTLWNIHRPFIPPTEASFVKDFYAMLFDEDADDAAVDSDQNFPTVQRGDIFVAGRIRIKAEELGPPLTGMDLAYYAAKGLKNDGTNCHSPDSPKLPIRKPEHIKKDVYQGDILTNPEHVKALKEEVGGGGGDYKTMPGYAEDTRDDRAVLSKALETFHSETCLQFVPRTDEADFIHITPVNSPNQDFCASVVGKQNGGQLVCLDKGCLSCLGHPVHELMHAAGFWHEQSRPDRNQHIKIMWDNIRPGEEHNFKMHDPKEINLLNSEYDIGSVMHYGPYFFARDPSKKTIVNKYPIPVGVHMGQRVGPSALDVQKMNRLYKCSIPCDNDYYKGTTECLIQKLNGSCFEPQMQQHCKRACGFCW</sequence>
<dbReference type="PANTHER" id="PTHR10127">
    <property type="entry name" value="DISCOIDIN, CUB, EGF, LAMININ , AND ZINC METALLOPROTEASE DOMAIN CONTAINING"/>
    <property type="match status" value="1"/>
</dbReference>
<feature type="binding site" evidence="9">
    <location>
        <position position="244"/>
    </location>
    <ligand>
        <name>Zn(2+)</name>
        <dbReference type="ChEBI" id="CHEBI:29105"/>
        <note>catalytic</note>
    </ligand>
</feature>
<feature type="disulfide bond" evidence="8">
    <location>
        <begin position="354"/>
        <end position="372"/>
    </location>
</feature>
<feature type="domain" description="ShKT" evidence="11">
    <location>
        <begin position="343"/>
        <end position="379"/>
    </location>
</feature>
<comment type="function">
    <text evidence="1">Metalloprotease.</text>
</comment>
<proteinExistence type="predicted"/>
<organism evidence="13">
    <name type="scientific">Notodromas monacha</name>
    <dbReference type="NCBI Taxonomy" id="399045"/>
    <lineage>
        <taxon>Eukaryota</taxon>
        <taxon>Metazoa</taxon>
        <taxon>Ecdysozoa</taxon>
        <taxon>Arthropoda</taxon>
        <taxon>Crustacea</taxon>
        <taxon>Oligostraca</taxon>
        <taxon>Ostracoda</taxon>
        <taxon>Podocopa</taxon>
        <taxon>Podocopida</taxon>
        <taxon>Cypridocopina</taxon>
        <taxon>Cypridoidea</taxon>
        <taxon>Cyprididae</taxon>
        <taxon>Notodromas</taxon>
    </lineage>
</organism>
<evidence type="ECO:0000259" key="12">
    <source>
        <dbReference type="PROSITE" id="PS51864"/>
    </source>
</evidence>
<dbReference type="EMBL" id="OA884324">
    <property type="protein sequence ID" value="CAD7280644.1"/>
    <property type="molecule type" value="Genomic_DNA"/>
</dbReference>
<evidence type="ECO:0000256" key="2">
    <source>
        <dbReference type="ARBA" id="ARBA00022670"/>
    </source>
</evidence>
<dbReference type="GO" id="GO:0008270">
    <property type="term" value="F:zinc ion binding"/>
    <property type="evidence" value="ECO:0007669"/>
    <property type="project" value="UniProtKB-UniRule"/>
</dbReference>
<dbReference type="PANTHER" id="PTHR10127:SF780">
    <property type="entry name" value="METALLOENDOPEPTIDASE"/>
    <property type="match status" value="1"/>
</dbReference>
<evidence type="ECO:0000256" key="4">
    <source>
        <dbReference type="ARBA" id="ARBA00022801"/>
    </source>
</evidence>
<dbReference type="InterPro" id="IPR001506">
    <property type="entry name" value="Peptidase_M12A"/>
</dbReference>
<dbReference type="EC" id="3.4.24.-" evidence="10"/>
<protein>
    <recommendedName>
        <fullName evidence="10">Metalloendopeptidase</fullName>
        <ecNumber evidence="10">3.4.24.-</ecNumber>
    </recommendedName>
</protein>
<dbReference type="OrthoDB" id="291007at2759"/>
<dbReference type="Pfam" id="PF01400">
    <property type="entry name" value="Astacin"/>
    <property type="match status" value="1"/>
</dbReference>
<keyword evidence="3 9" id="KW-0479">Metal-binding</keyword>
<dbReference type="InterPro" id="IPR024079">
    <property type="entry name" value="MetalloPept_cat_dom_sf"/>
</dbReference>
<evidence type="ECO:0000256" key="9">
    <source>
        <dbReference type="PROSITE-ProRule" id="PRU01211"/>
    </source>
</evidence>
<feature type="active site" evidence="9">
    <location>
        <position position="235"/>
    </location>
</feature>
<dbReference type="EMBL" id="CAJPEX010002287">
    <property type="protein sequence ID" value="CAG0920796.1"/>
    <property type="molecule type" value="Genomic_DNA"/>
</dbReference>
<evidence type="ECO:0000313" key="13">
    <source>
        <dbReference type="EMBL" id="CAD7280644.1"/>
    </source>
</evidence>
<evidence type="ECO:0000259" key="11">
    <source>
        <dbReference type="PROSITE" id="PS51670"/>
    </source>
</evidence>
<dbReference type="InterPro" id="IPR003582">
    <property type="entry name" value="ShKT_dom"/>
</dbReference>
<name>A0A7R9BU95_9CRUS</name>
<dbReference type="PROSITE" id="PS51670">
    <property type="entry name" value="SHKT"/>
    <property type="match status" value="1"/>
</dbReference>
<keyword evidence="2 9" id="KW-0645">Protease</keyword>
<accession>A0A7R9BU95</accession>
<evidence type="ECO:0000256" key="10">
    <source>
        <dbReference type="RuleBase" id="RU361183"/>
    </source>
</evidence>